<feature type="chain" id="PRO_5002527287" evidence="2">
    <location>
        <begin position="20"/>
        <end position="99"/>
    </location>
</feature>
<feature type="region of interest" description="Disordered" evidence="1">
    <location>
        <begin position="67"/>
        <end position="99"/>
    </location>
</feature>
<evidence type="ECO:0000256" key="2">
    <source>
        <dbReference type="SAM" id="SignalP"/>
    </source>
</evidence>
<organism evidence="3 4">
    <name type="scientific">Ceratocystis fimbriata f. sp. platani</name>
    <dbReference type="NCBI Taxonomy" id="88771"/>
    <lineage>
        <taxon>Eukaryota</taxon>
        <taxon>Fungi</taxon>
        <taxon>Dikarya</taxon>
        <taxon>Ascomycota</taxon>
        <taxon>Pezizomycotina</taxon>
        <taxon>Sordariomycetes</taxon>
        <taxon>Hypocreomycetidae</taxon>
        <taxon>Microascales</taxon>
        <taxon>Ceratocystidaceae</taxon>
        <taxon>Ceratocystis</taxon>
    </lineage>
</organism>
<name>A0A0F8B4C0_CERFI</name>
<evidence type="ECO:0000313" key="3">
    <source>
        <dbReference type="EMBL" id="KKF96656.1"/>
    </source>
</evidence>
<keyword evidence="2" id="KW-0732">Signal</keyword>
<keyword evidence="4" id="KW-1185">Reference proteome</keyword>
<reference evidence="3 4" key="1">
    <citation type="submission" date="2015-04" db="EMBL/GenBank/DDBJ databases">
        <title>Genome sequence of Ceratocystis platani, a major pathogen of plane trees.</title>
        <authorList>
            <person name="Belbahri L."/>
        </authorList>
    </citation>
    <scope>NUCLEOTIDE SEQUENCE [LARGE SCALE GENOMIC DNA]</scope>
    <source>
        <strain evidence="3 4">CFO</strain>
    </source>
</reference>
<evidence type="ECO:0000313" key="4">
    <source>
        <dbReference type="Proteomes" id="UP000034841"/>
    </source>
</evidence>
<feature type="signal peptide" evidence="2">
    <location>
        <begin position="1"/>
        <end position="19"/>
    </location>
</feature>
<proteinExistence type="predicted"/>
<evidence type="ECO:0000256" key="1">
    <source>
        <dbReference type="SAM" id="MobiDB-lite"/>
    </source>
</evidence>
<dbReference type="EMBL" id="LBBL01000033">
    <property type="protein sequence ID" value="KKF96656.1"/>
    <property type="molecule type" value="Genomic_DNA"/>
</dbReference>
<feature type="compositionally biased region" description="Acidic residues" evidence="1">
    <location>
        <begin position="83"/>
        <end position="99"/>
    </location>
</feature>
<dbReference type="Proteomes" id="UP000034841">
    <property type="component" value="Unassembled WGS sequence"/>
</dbReference>
<comment type="caution">
    <text evidence="3">The sequence shown here is derived from an EMBL/GenBank/DDBJ whole genome shotgun (WGS) entry which is preliminary data.</text>
</comment>
<protein>
    <submittedName>
        <fullName evidence="3">Uncharacterized protein</fullName>
    </submittedName>
</protein>
<gene>
    <name evidence="3" type="ORF">CFO_g1004</name>
</gene>
<sequence length="99" mass="11538">MQPWIATVFLALASKAVMAVPSPEHTPEPAPVYAGCEWVARVCWCNNINGYSERVSDDWCFNIQDDEDWEDNYGKKEDPIQYSDDEWDEESEEEEEEEE</sequence>
<dbReference type="AlphaFoldDB" id="A0A0F8B4C0"/>
<accession>A0A0F8B4C0</accession>